<reference evidence="4" key="1">
    <citation type="submission" date="2016-10" db="EMBL/GenBank/DDBJ databases">
        <authorList>
            <person name="Benchimol M."/>
            <person name="Almeida L.G."/>
            <person name="Vasconcelos A.T."/>
            <person name="Perreira-Neves A."/>
            <person name="Rosa I.A."/>
            <person name="Tasca T."/>
            <person name="Bogo M.R."/>
            <person name="de Souza W."/>
        </authorList>
    </citation>
    <scope>NUCLEOTIDE SEQUENCE [LARGE SCALE GENOMIC DNA]</scope>
    <source>
        <strain evidence="4">K</strain>
    </source>
</reference>
<comment type="caution">
    <text evidence="4">The sequence shown here is derived from an EMBL/GenBank/DDBJ whole genome shotgun (WGS) entry which is preliminary data.</text>
</comment>
<dbReference type="InterPro" id="IPR001245">
    <property type="entry name" value="Ser-Thr/Tyr_kinase_cat_dom"/>
</dbReference>
<dbReference type="SMART" id="SM00671">
    <property type="entry name" value="SEL1"/>
    <property type="match status" value="29"/>
</dbReference>
<gene>
    <name evidence="4" type="ORF">TRFO_01153</name>
</gene>
<dbReference type="InterPro" id="IPR000719">
    <property type="entry name" value="Prot_kinase_dom"/>
</dbReference>
<protein>
    <recommendedName>
        <fullName evidence="3">Protein kinase domain-containing protein</fullName>
    </recommendedName>
</protein>
<dbReference type="InterPro" id="IPR050767">
    <property type="entry name" value="Sel1_AlgK"/>
</dbReference>
<dbReference type="EMBL" id="MLAK01000593">
    <property type="protein sequence ID" value="OHT11213.1"/>
    <property type="molecule type" value="Genomic_DNA"/>
</dbReference>
<dbReference type="Gene3D" id="1.10.510.10">
    <property type="entry name" value="Transferase(Phosphotransferase) domain 1"/>
    <property type="match status" value="1"/>
</dbReference>
<dbReference type="VEuPathDB" id="TrichDB:TRFO_01153"/>
<dbReference type="PROSITE" id="PS50005">
    <property type="entry name" value="TPR"/>
    <property type="match status" value="1"/>
</dbReference>
<dbReference type="GeneID" id="94824642"/>
<name>A0A1J4KP61_9EUKA</name>
<dbReference type="GO" id="GO:0005524">
    <property type="term" value="F:ATP binding"/>
    <property type="evidence" value="ECO:0007669"/>
    <property type="project" value="InterPro"/>
</dbReference>
<dbReference type="InterPro" id="IPR011990">
    <property type="entry name" value="TPR-like_helical_dom_sf"/>
</dbReference>
<feature type="repeat" description="TPR" evidence="2">
    <location>
        <begin position="1139"/>
        <end position="1172"/>
    </location>
</feature>
<comment type="similarity">
    <text evidence="1">Belongs to the sel-1 family.</text>
</comment>
<dbReference type="PROSITE" id="PS50011">
    <property type="entry name" value="PROTEIN_KINASE_DOM"/>
    <property type="match status" value="1"/>
</dbReference>
<sequence>MIGIDHPALAKISFIDQTESEIVIATELPKNGTLEKILSDNHPLTATQRSNIALGIAAGLHQIHNMKMVHGDLCPKNILIDENYHPKIAGYGMAPFLRDFIKLPDVRYMSPEIMDSRDFGQQSDIYSLCMILIFLFSGQRPYSNLRSDAQVAFKISKGSRPEIPDLIPIKYKKLIERGITEKEGIRLSISEIVDYMLNDNRYRYEGTEAEAFLRYKETVFTPEQLDTIYGEKLHRETQRGDTRATYEYGVWLLGKERNEEASKYIKDAAEAGYAPAQNKYGEILEKGIGVPIDEAKSKECFRLSSIAKDPNGLFNYGRIHKKSDEPKAKKKFKEAADLGHMLAQYKYACLLQRGKVVLHSNTQSAIYFKKAADQGHPRAQYFYAVMNEFGRGVEKNTTTAAQYFQMAIDNNVVPAMNHLGHLYEKGNGVPQDYAKAFTLYKQAADQEHVESIYNLACLYNNGNGTAKDQKKALELFKKASDITSSKKYPNGYPFAQFNYALLMEQTDLSKSVEYYHKAADNNFAPAQYSYGYMLRKGIGAEVNIKESEKYVLKSADNGYPPGQYVAGKNLMNHRDYAGALRYFELASKQAKPHAKAAYEAGKMLWKGNKEGVSQDQKRAVPFFKISSEGKQYKAMAIYGTILDDGKLVGRDRDTAMNCFKESAESGEKHGQYYYGLNIKATDVNLALKNFKASADQGYLESIYEYGKLCRETKKYDEALKYFTLGANREHMMCRFCKSLMLYYGEGCKEDKETAIKDMKNSADQGYSKAMVYYGQFVYDSKYDDAVAYFKKAADLEDEEGCYFYGLEVEKRDKIEAYRLFSISASKEYDNGRYKAGFMAAHGYGTDRNYEVAIDHLTRATEKGHIDAMIELGRIYQFGRGTKISHEKALDLYKKAADKESELGKGYYNSLKLLDGDNGSLNAVKNSSLPICKYSYAIHLLNSDKKKAAQLLEEAANEKFPDALGKLGSLKESQSMLQKGADLDDPVAQCELGRIKIRGADQSTAFNLLKNSAEQNYPDGQYYYAKFNKKTDIKKQYYKLAADNGHYGAQREIAALLISDDTKHEEAVEYYKKAAAGHDRKALNALGFIYLKEGNVDKAKECFHGNVKRKDLVAMNEYAKLLDDKDDALELFVQAAAEIPEAMYLAGSIYEENDEKEKAREMYQKAVDFDYIDAYYGLGKIIEKDDKDIPKAKRLYEKAVEKEHSLASYRLGKIYYKEQNEEEARKCFEIAEKSNDKKAIYYLGKIYIETDQKKGFEKLKTSANFKYAKAMFETGLCYKDGKGTRKNQENALLLLSKAANSKHKIYIPASYEYACMLTKDVEKQKKYFQKAADAGHNEARIEYAKLLIAEGKNQEASHYLKLAIEETPNTDIMLLYADTTDDANEKKRVLQAVANEGNGKAMMKLADVIEDNAEKLRLLKDAGEHGENEGKMNYALALINGTLCKQDAEKGKQLLQELADAGYAPARKKLRSLP</sequence>
<dbReference type="SUPFAM" id="SSF81901">
    <property type="entry name" value="HCP-like"/>
    <property type="match status" value="8"/>
</dbReference>
<dbReference type="RefSeq" id="XP_068364349.1">
    <property type="nucleotide sequence ID" value="XM_068489938.1"/>
</dbReference>
<dbReference type="Gene3D" id="1.25.40.10">
    <property type="entry name" value="Tetratricopeptide repeat domain"/>
    <property type="match status" value="7"/>
</dbReference>
<evidence type="ECO:0000313" key="4">
    <source>
        <dbReference type="EMBL" id="OHT11213.1"/>
    </source>
</evidence>
<evidence type="ECO:0000256" key="1">
    <source>
        <dbReference type="ARBA" id="ARBA00038101"/>
    </source>
</evidence>
<dbReference type="OrthoDB" id="272077at2759"/>
<dbReference type="PANTHER" id="PTHR11102">
    <property type="entry name" value="SEL-1-LIKE PROTEIN"/>
    <property type="match status" value="1"/>
</dbReference>
<organism evidence="4 5">
    <name type="scientific">Tritrichomonas foetus</name>
    <dbReference type="NCBI Taxonomy" id="1144522"/>
    <lineage>
        <taxon>Eukaryota</taxon>
        <taxon>Metamonada</taxon>
        <taxon>Parabasalia</taxon>
        <taxon>Tritrichomonadida</taxon>
        <taxon>Tritrichomonadidae</taxon>
        <taxon>Tritrichomonas</taxon>
    </lineage>
</organism>
<dbReference type="GO" id="GO:0004672">
    <property type="term" value="F:protein kinase activity"/>
    <property type="evidence" value="ECO:0007669"/>
    <property type="project" value="InterPro"/>
</dbReference>
<keyword evidence="5" id="KW-1185">Reference proteome</keyword>
<proteinExistence type="inferred from homology"/>
<dbReference type="Pfam" id="PF08238">
    <property type="entry name" value="Sel1"/>
    <property type="match status" value="23"/>
</dbReference>
<dbReference type="InterPro" id="IPR019734">
    <property type="entry name" value="TPR_rpt"/>
</dbReference>
<dbReference type="InterPro" id="IPR006597">
    <property type="entry name" value="Sel1-like"/>
</dbReference>
<dbReference type="PROSITE" id="PS00109">
    <property type="entry name" value="PROTEIN_KINASE_TYR"/>
    <property type="match status" value="1"/>
</dbReference>
<dbReference type="Pfam" id="PF13181">
    <property type="entry name" value="TPR_8"/>
    <property type="match status" value="3"/>
</dbReference>
<evidence type="ECO:0000259" key="3">
    <source>
        <dbReference type="PROSITE" id="PS50011"/>
    </source>
</evidence>
<accession>A0A1J4KP61</accession>
<dbReference type="Pfam" id="PF07714">
    <property type="entry name" value="PK_Tyr_Ser-Thr"/>
    <property type="match status" value="1"/>
</dbReference>
<evidence type="ECO:0000313" key="5">
    <source>
        <dbReference type="Proteomes" id="UP000179807"/>
    </source>
</evidence>
<dbReference type="InterPro" id="IPR011009">
    <property type="entry name" value="Kinase-like_dom_sf"/>
</dbReference>
<dbReference type="InterPro" id="IPR008266">
    <property type="entry name" value="Tyr_kinase_AS"/>
</dbReference>
<dbReference type="SUPFAM" id="SSF56112">
    <property type="entry name" value="Protein kinase-like (PK-like)"/>
    <property type="match status" value="1"/>
</dbReference>
<evidence type="ECO:0000256" key="2">
    <source>
        <dbReference type="PROSITE-ProRule" id="PRU00339"/>
    </source>
</evidence>
<keyword evidence="2" id="KW-0802">TPR repeat</keyword>
<dbReference type="PANTHER" id="PTHR11102:SF160">
    <property type="entry name" value="ERAD-ASSOCIATED E3 UBIQUITIN-PROTEIN LIGASE COMPONENT HRD3"/>
    <property type="match status" value="1"/>
</dbReference>
<dbReference type="Proteomes" id="UP000179807">
    <property type="component" value="Unassembled WGS sequence"/>
</dbReference>
<feature type="domain" description="Protein kinase" evidence="3">
    <location>
        <begin position="1"/>
        <end position="213"/>
    </location>
</feature>
<dbReference type="SMART" id="SM00028">
    <property type="entry name" value="TPR"/>
    <property type="match status" value="8"/>
</dbReference>